<sequence length="104" mass="11529">MTSLMACISKTVIHSKTCIIIDILQDLYFCNIKYLCITNKPNHCTMKDSHTMADGSAVSTFKDSHTMADGSALSTFKDKNTIEQGSKLHRHASIEILLHKIGSQ</sequence>
<evidence type="ECO:0000313" key="1">
    <source>
        <dbReference type="EMBL" id="WAR31912.1"/>
    </source>
</evidence>
<name>A0ABY7GBY6_MYAAR</name>
<proteinExistence type="predicted"/>
<gene>
    <name evidence="1" type="ORF">MAR_034454</name>
</gene>
<evidence type="ECO:0000313" key="2">
    <source>
        <dbReference type="Proteomes" id="UP001164746"/>
    </source>
</evidence>
<keyword evidence="2" id="KW-1185">Reference proteome</keyword>
<dbReference type="EMBL" id="CP111028">
    <property type="protein sequence ID" value="WAR31912.1"/>
    <property type="molecule type" value="Genomic_DNA"/>
</dbReference>
<protein>
    <submittedName>
        <fullName evidence="1">Uncharacterized protein</fullName>
    </submittedName>
</protein>
<accession>A0ABY7GBY6</accession>
<dbReference type="Proteomes" id="UP001164746">
    <property type="component" value="Chromosome 17"/>
</dbReference>
<reference evidence="1" key="1">
    <citation type="submission" date="2022-11" db="EMBL/GenBank/DDBJ databases">
        <title>Centuries of genome instability and evolution in soft-shell clam transmissible cancer (bioRxiv).</title>
        <authorList>
            <person name="Hart S.F.M."/>
            <person name="Yonemitsu M.A."/>
            <person name="Giersch R.M."/>
            <person name="Beal B.F."/>
            <person name="Arriagada G."/>
            <person name="Davis B.W."/>
            <person name="Ostrander E.A."/>
            <person name="Goff S.P."/>
            <person name="Metzger M.J."/>
        </authorList>
    </citation>
    <scope>NUCLEOTIDE SEQUENCE</scope>
    <source>
        <strain evidence="1">MELC-2E11</strain>
        <tissue evidence="1">Siphon/mantle</tissue>
    </source>
</reference>
<organism evidence="1 2">
    <name type="scientific">Mya arenaria</name>
    <name type="common">Soft-shell clam</name>
    <dbReference type="NCBI Taxonomy" id="6604"/>
    <lineage>
        <taxon>Eukaryota</taxon>
        <taxon>Metazoa</taxon>
        <taxon>Spiralia</taxon>
        <taxon>Lophotrochozoa</taxon>
        <taxon>Mollusca</taxon>
        <taxon>Bivalvia</taxon>
        <taxon>Autobranchia</taxon>
        <taxon>Heteroconchia</taxon>
        <taxon>Euheterodonta</taxon>
        <taxon>Imparidentia</taxon>
        <taxon>Neoheterodontei</taxon>
        <taxon>Myida</taxon>
        <taxon>Myoidea</taxon>
        <taxon>Myidae</taxon>
        <taxon>Mya</taxon>
    </lineage>
</organism>